<evidence type="ECO:0000313" key="2">
    <source>
        <dbReference type="EMBL" id="MFC0394374.1"/>
    </source>
</evidence>
<dbReference type="Proteomes" id="UP001589818">
    <property type="component" value="Unassembled WGS sequence"/>
</dbReference>
<keyword evidence="2" id="KW-0378">Hydrolase</keyword>
<dbReference type="InterPro" id="IPR012334">
    <property type="entry name" value="Pectin_lyas_fold"/>
</dbReference>
<reference evidence="2 3" key="1">
    <citation type="submission" date="2024-09" db="EMBL/GenBank/DDBJ databases">
        <authorList>
            <person name="Sun Q."/>
            <person name="Mori K."/>
        </authorList>
    </citation>
    <scope>NUCLEOTIDE SEQUENCE [LARGE SCALE GENOMIC DNA]</scope>
    <source>
        <strain evidence="2 3">CCM 4839</strain>
    </source>
</reference>
<dbReference type="SUPFAM" id="SSF51126">
    <property type="entry name" value="Pectin lyase-like"/>
    <property type="match status" value="1"/>
</dbReference>
<dbReference type="Gene3D" id="2.160.20.10">
    <property type="entry name" value="Single-stranded right-handed beta-helix, Pectin lyase-like"/>
    <property type="match status" value="1"/>
</dbReference>
<evidence type="ECO:0000313" key="3">
    <source>
        <dbReference type="Proteomes" id="UP001589818"/>
    </source>
</evidence>
<evidence type="ECO:0000259" key="1">
    <source>
        <dbReference type="Pfam" id="PF12708"/>
    </source>
</evidence>
<sequence>MMSKDEHSLERIKESGMMSRRRFVSAIGIAGAAVLTNALINNNLVQAADPAEPVIQPIVDGVQVQTIWIAELRKIATPTQEQIYYVKDQGREGLFHYDPADSASPDNEGTTIVSASGARFKRKYAGPVSVRWFGAEGDGQSDDTGAIRAAIDYMSNIGGGTLNFPKAHYIISSTITLPHQTNFIGNHSVISFRGANSNLFYAHTIEEFSIEDMLILDDTGSNTAFFFEGANGNLPNTSRRIHLKDIHMLFFNIGFRANYARQISIYKCMFYTRNGILIENKSVEINITDTIVYGSTTEPMNYGIRTIAHGSGNTYPEGIMITGCTLDNFYRTVWIDNVFVFQLTNSFVASNQEKGDASLFFGRGPATHTKDITISNIYFWGKPVVMNGDESGGVRYNTVLSNCVFEWIPGVNLVMNMFACDVSVTNCRFYSFPDNTGVVAELVGENRNIDLANVWADEQFTSGIRVKGKQSLVSIRDYTYAGSGQALHLEQPVYLRGIRCLPADVATREYFNKFIQIPTNKALPRGKMFSLPVSIGQGQKGVIRLAGEVNAIIGKGVLNLSLPEQLVVPRGADWSSTTIPVSAKIQYLSVDIPFYCTENVTGTIVLSNGSPGDTVYFSRNSWVNVQFVD</sequence>
<dbReference type="InterPro" id="IPR011050">
    <property type="entry name" value="Pectin_lyase_fold/virulence"/>
</dbReference>
<proteinExistence type="predicted"/>
<dbReference type="EMBL" id="JBHLVF010000041">
    <property type="protein sequence ID" value="MFC0394374.1"/>
    <property type="molecule type" value="Genomic_DNA"/>
</dbReference>
<dbReference type="Pfam" id="PF12708">
    <property type="entry name" value="Pect-lyase_RHGA_epim"/>
    <property type="match status" value="1"/>
</dbReference>
<dbReference type="RefSeq" id="WP_204815521.1">
    <property type="nucleotide sequence ID" value="NZ_JANHOF010000001.1"/>
</dbReference>
<dbReference type="InterPro" id="IPR024535">
    <property type="entry name" value="RHGA/B-epi-like_pectate_lyase"/>
</dbReference>
<dbReference type="PROSITE" id="PS51318">
    <property type="entry name" value="TAT"/>
    <property type="match status" value="1"/>
</dbReference>
<name>A0ABV6JEN5_9BACL</name>
<organism evidence="2 3">
    <name type="scientific">Paenibacillus mendelii</name>
    <dbReference type="NCBI Taxonomy" id="206163"/>
    <lineage>
        <taxon>Bacteria</taxon>
        <taxon>Bacillati</taxon>
        <taxon>Bacillota</taxon>
        <taxon>Bacilli</taxon>
        <taxon>Bacillales</taxon>
        <taxon>Paenibacillaceae</taxon>
        <taxon>Paenibacillus</taxon>
    </lineage>
</organism>
<feature type="domain" description="Rhamnogalacturonase A/B/Epimerase-like pectate lyase" evidence="1">
    <location>
        <begin position="128"/>
        <end position="306"/>
    </location>
</feature>
<dbReference type="InterPro" id="IPR006311">
    <property type="entry name" value="TAT_signal"/>
</dbReference>
<keyword evidence="3" id="KW-1185">Reference proteome</keyword>
<accession>A0ABV6JEN5</accession>
<comment type="caution">
    <text evidence="2">The sequence shown here is derived from an EMBL/GenBank/DDBJ whole genome shotgun (WGS) entry which is preliminary data.</text>
</comment>
<gene>
    <name evidence="2" type="ORF">ACFFJ8_23805</name>
</gene>
<dbReference type="GO" id="GO:0016787">
    <property type="term" value="F:hydrolase activity"/>
    <property type="evidence" value="ECO:0007669"/>
    <property type="project" value="UniProtKB-KW"/>
</dbReference>
<protein>
    <submittedName>
        <fullName evidence="2">Glycosyl hydrolase family 28-related protein</fullName>
    </submittedName>
</protein>